<feature type="region of interest" description="Disordered" evidence="1">
    <location>
        <begin position="1"/>
        <end position="39"/>
    </location>
</feature>
<keyword evidence="2" id="KW-1185">Reference proteome</keyword>
<dbReference type="WBParaSite" id="HCON_00098540-00001">
    <property type="protein sequence ID" value="HCON_00098540-00001"/>
    <property type="gene ID" value="HCON_00098540"/>
</dbReference>
<protein>
    <submittedName>
        <fullName evidence="3">Uncharacterized protein</fullName>
    </submittedName>
</protein>
<proteinExistence type="predicted"/>
<accession>A0A7I5EA32</accession>
<organism evidence="2 3">
    <name type="scientific">Haemonchus contortus</name>
    <name type="common">Barber pole worm</name>
    <dbReference type="NCBI Taxonomy" id="6289"/>
    <lineage>
        <taxon>Eukaryota</taxon>
        <taxon>Metazoa</taxon>
        <taxon>Ecdysozoa</taxon>
        <taxon>Nematoda</taxon>
        <taxon>Chromadorea</taxon>
        <taxon>Rhabditida</taxon>
        <taxon>Rhabditina</taxon>
        <taxon>Rhabditomorpha</taxon>
        <taxon>Strongyloidea</taxon>
        <taxon>Trichostrongylidae</taxon>
        <taxon>Haemonchus</taxon>
    </lineage>
</organism>
<sequence length="81" mass="8724">MGNRPANRWALVGDDGESRRGDPQAARETDMPPAPPPPSPRICMYVYMLTGLVPIGGIPEGFVGLGGYCLGIQSRDHTRVM</sequence>
<dbReference type="Proteomes" id="UP000025227">
    <property type="component" value="Unplaced"/>
</dbReference>
<feature type="compositionally biased region" description="Basic and acidic residues" evidence="1">
    <location>
        <begin position="16"/>
        <end position="30"/>
    </location>
</feature>
<reference evidence="3" key="1">
    <citation type="submission" date="2020-12" db="UniProtKB">
        <authorList>
            <consortium name="WormBaseParasite"/>
        </authorList>
    </citation>
    <scope>IDENTIFICATION</scope>
    <source>
        <strain evidence="3">MHco3</strain>
    </source>
</reference>
<name>A0A7I5EA32_HAECO</name>
<evidence type="ECO:0000313" key="2">
    <source>
        <dbReference type="Proteomes" id="UP000025227"/>
    </source>
</evidence>
<evidence type="ECO:0000256" key="1">
    <source>
        <dbReference type="SAM" id="MobiDB-lite"/>
    </source>
</evidence>
<dbReference type="AlphaFoldDB" id="A0A7I5EA32"/>
<evidence type="ECO:0000313" key="3">
    <source>
        <dbReference type="WBParaSite" id="HCON_00098540-00001"/>
    </source>
</evidence>